<dbReference type="GeneID" id="62499854"/>
<dbReference type="InterPro" id="IPR010652">
    <property type="entry name" value="DUF1232"/>
</dbReference>
<evidence type="ECO:0000256" key="4">
    <source>
        <dbReference type="ARBA" id="ARBA00023136"/>
    </source>
</evidence>
<evidence type="ECO:0000313" key="7">
    <source>
        <dbReference type="EMBL" id="QQX27433.1"/>
    </source>
</evidence>
<dbReference type="PIRSF" id="PIRSF031804">
    <property type="entry name" value="UCP031804"/>
    <property type="match status" value="1"/>
</dbReference>
<proteinExistence type="predicted"/>
<reference evidence="7 8" key="1">
    <citation type="submission" date="2020-12" db="EMBL/GenBank/DDBJ databases">
        <title>Taxonomic evaluation of the Bacillus sporothermodurans group of bacteria based on whole genome sequences.</title>
        <authorList>
            <person name="Fiedler G."/>
            <person name="Herbstmann A.-D."/>
            <person name="Doll E."/>
            <person name="Wenning M."/>
            <person name="Brinks E."/>
            <person name="Kabisch J."/>
            <person name="Breitenwieser F."/>
            <person name="Lappann M."/>
            <person name="Boehnlein C."/>
            <person name="Franz C."/>
        </authorList>
    </citation>
    <scope>NUCLEOTIDE SEQUENCE [LARGE SCALE GENOMIC DNA]</scope>
    <source>
        <strain evidence="7 8">DSM 10599</strain>
    </source>
</reference>
<protein>
    <submittedName>
        <fullName evidence="7">DUF1232 domain-containing protein</fullName>
    </submittedName>
</protein>
<accession>A0AB37HS13</accession>
<evidence type="ECO:0000259" key="6">
    <source>
        <dbReference type="Pfam" id="PF06803"/>
    </source>
</evidence>
<name>A0AB37HS13_9BACI</name>
<dbReference type="KEGG" id="hspo:JGZ69_09475"/>
<organism evidence="7 8">
    <name type="scientific">Heyndrickxia sporothermodurans</name>
    <dbReference type="NCBI Taxonomy" id="46224"/>
    <lineage>
        <taxon>Bacteria</taxon>
        <taxon>Bacillati</taxon>
        <taxon>Bacillota</taxon>
        <taxon>Bacilli</taxon>
        <taxon>Bacillales</taxon>
        <taxon>Bacillaceae</taxon>
        <taxon>Heyndrickxia</taxon>
    </lineage>
</organism>
<dbReference type="GO" id="GO:0012505">
    <property type="term" value="C:endomembrane system"/>
    <property type="evidence" value="ECO:0007669"/>
    <property type="project" value="UniProtKB-SubCell"/>
</dbReference>
<sequence>MQRSSRHYSDHKFWDKLKKYGKKAGGVVVYAVLLLYYTLQKPTVPKKTKVFIIGALGYFILPTDLLPDFLPGIGYVDDLGALGAAVLQVAAHIDKEVKAKAKDKVIQWFGEEVNTTVIDEKIGH</sequence>
<keyword evidence="2 5" id="KW-0812">Transmembrane</keyword>
<dbReference type="RefSeq" id="WP_084347438.1">
    <property type="nucleotide sequence ID" value="NZ_CP066701.1"/>
</dbReference>
<dbReference type="AlphaFoldDB" id="A0AB37HS13"/>
<evidence type="ECO:0000256" key="3">
    <source>
        <dbReference type="ARBA" id="ARBA00022989"/>
    </source>
</evidence>
<evidence type="ECO:0000256" key="2">
    <source>
        <dbReference type="ARBA" id="ARBA00022692"/>
    </source>
</evidence>
<feature type="transmembrane region" description="Helical" evidence="5">
    <location>
        <begin position="20"/>
        <end position="39"/>
    </location>
</feature>
<evidence type="ECO:0000256" key="1">
    <source>
        <dbReference type="ARBA" id="ARBA00004127"/>
    </source>
</evidence>
<feature type="domain" description="DUF1232" evidence="6">
    <location>
        <begin position="48"/>
        <end position="82"/>
    </location>
</feature>
<gene>
    <name evidence="7" type="ORF">JGZ69_09475</name>
</gene>
<evidence type="ECO:0000256" key="5">
    <source>
        <dbReference type="SAM" id="Phobius"/>
    </source>
</evidence>
<comment type="subcellular location">
    <subcellularLocation>
        <location evidence="1">Endomembrane system</location>
        <topology evidence="1">Multi-pass membrane protein</topology>
    </subcellularLocation>
</comment>
<keyword evidence="4 5" id="KW-0472">Membrane</keyword>
<evidence type="ECO:0000313" key="8">
    <source>
        <dbReference type="Proteomes" id="UP000595512"/>
    </source>
</evidence>
<dbReference type="Pfam" id="PF06803">
    <property type="entry name" value="DUF1232"/>
    <property type="match status" value="1"/>
</dbReference>
<dbReference type="Proteomes" id="UP000595512">
    <property type="component" value="Chromosome"/>
</dbReference>
<dbReference type="EMBL" id="CP066701">
    <property type="protein sequence ID" value="QQX27433.1"/>
    <property type="molecule type" value="Genomic_DNA"/>
</dbReference>
<dbReference type="InterPro" id="IPR016983">
    <property type="entry name" value="UCP031804"/>
</dbReference>
<keyword evidence="3 5" id="KW-1133">Transmembrane helix</keyword>